<keyword evidence="2" id="KW-0274">FAD</keyword>
<dbReference type="AlphaFoldDB" id="A0A7V0LUS2"/>
<evidence type="ECO:0000256" key="3">
    <source>
        <dbReference type="ARBA" id="ARBA00023002"/>
    </source>
</evidence>
<dbReference type="SUPFAM" id="SSF51905">
    <property type="entry name" value="FAD/NAD(P)-binding domain"/>
    <property type="match status" value="1"/>
</dbReference>
<keyword evidence="3" id="KW-0560">Oxidoreductase</keyword>
<dbReference type="PRINTS" id="PR00469">
    <property type="entry name" value="PNDRDTASEII"/>
</dbReference>
<dbReference type="PANTHER" id="PTHR48105">
    <property type="entry name" value="THIOREDOXIN REDUCTASE 1-RELATED-RELATED"/>
    <property type="match status" value="1"/>
</dbReference>
<feature type="non-terminal residue" evidence="7">
    <location>
        <position position="261"/>
    </location>
</feature>
<dbReference type="Pfam" id="PF07992">
    <property type="entry name" value="Pyr_redox_2"/>
    <property type="match status" value="1"/>
</dbReference>
<comment type="caution">
    <text evidence="7">The sequence shown here is derived from an EMBL/GenBank/DDBJ whole genome shotgun (WGS) entry which is preliminary data.</text>
</comment>
<dbReference type="GO" id="GO:0016668">
    <property type="term" value="F:oxidoreductase activity, acting on a sulfur group of donors, NAD(P) as acceptor"/>
    <property type="evidence" value="ECO:0007669"/>
    <property type="project" value="UniProtKB-ARBA"/>
</dbReference>
<reference evidence="7" key="1">
    <citation type="journal article" date="2020" name="mSystems">
        <title>Genome- and Community-Level Interaction Insights into Carbon Utilization and Element Cycling Functions of Hydrothermarchaeota in Hydrothermal Sediment.</title>
        <authorList>
            <person name="Zhou Z."/>
            <person name="Liu Y."/>
            <person name="Xu W."/>
            <person name="Pan J."/>
            <person name="Luo Z.H."/>
            <person name="Li M."/>
        </authorList>
    </citation>
    <scope>NUCLEOTIDE SEQUENCE [LARGE SCALE GENOMIC DNA]</scope>
    <source>
        <strain evidence="7">HyVt-28</strain>
    </source>
</reference>
<sequence>MELFIPGPKKEKEKLEYELVIIGAGPAGLSAGIYATRSGLKGIVVEKNVVGGLAAEAPFIENYPGIKGIKGEELAKMMKEHAQEYLPVEEMNPVHEITKENDKFIIKTEKAEYVGDAIIFATGTTHKHLGVPGEKEFYGRGLSYCVTCDGYFFKDQDVIIIGGGNSGAIAGIFMKNIARNVTIIEFMPRYMCENAYVKKINELGINYIMNAQVTEIFGDEKVKGIRYKDRVTGEAKELLANGVFIYVGLKPQSELAKSLGV</sequence>
<dbReference type="Gene3D" id="3.50.50.60">
    <property type="entry name" value="FAD/NAD(P)-binding domain"/>
    <property type="match status" value="2"/>
</dbReference>
<keyword evidence="4" id="KW-1015">Disulfide bond</keyword>
<dbReference type="InterPro" id="IPR008255">
    <property type="entry name" value="Pyr_nucl-diS_OxRdtase_2_AS"/>
</dbReference>
<accession>A0A7V0LUS2</accession>
<dbReference type="InterPro" id="IPR050097">
    <property type="entry name" value="Ferredoxin-NADP_redctase_2"/>
</dbReference>
<keyword evidence="1" id="KW-0285">Flavoprotein</keyword>
<evidence type="ECO:0000313" key="7">
    <source>
        <dbReference type="EMBL" id="HDL60314.1"/>
    </source>
</evidence>
<keyword evidence="5" id="KW-0676">Redox-active center</keyword>
<evidence type="ECO:0000256" key="4">
    <source>
        <dbReference type="ARBA" id="ARBA00023157"/>
    </source>
</evidence>
<organism evidence="7">
    <name type="scientific">candidate division WOR-3 bacterium</name>
    <dbReference type="NCBI Taxonomy" id="2052148"/>
    <lineage>
        <taxon>Bacteria</taxon>
        <taxon>Bacteria division WOR-3</taxon>
    </lineage>
</organism>
<dbReference type="InterPro" id="IPR023753">
    <property type="entry name" value="FAD/NAD-binding_dom"/>
</dbReference>
<protein>
    <submittedName>
        <fullName evidence="7">FAD-dependent oxidoreductase</fullName>
    </submittedName>
</protein>
<dbReference type="PRINTS" id="PR00368">
    <property type="entry name" value="FADPNR"/>
</dbReference>
<evidence type="ECO:0000256" key="5">
    <source>
        <dbReference type="ARBA" id="ARBA00023284"/>
    </source>
</evidence>
<name>A0A7V0LUS2_UNCW3</name>
<evidence type="ECO:0000256" key="1">
    <source>
        <dbReference type="ARBA" id="ARBA00022630"/>
    </source>
</evidence>
<dbReference type="InterPro" id="IPR036188">
    <property type="entry name" value="FAD/NAD-bd_sf"/>
</dbReference>
<evidence type="ECO:0000256" key="2">
    <source>
        <dbReference type="ARBA" id="ARBA00022827"/>
    </source>
</evidence>
<dbReference type="PROSITE" id="PS00573">
    <property type="entry name" value="PYRIDINE_REDOX_2"/>
    <property type="match status" value="1"/>
</dbReference>
<dbReference type="EMBL" id="DRDR01000107">
    <property type="protein sequence ID" value="HDL60314.1"/>
    <property type="molecule type" value="Genomic_DNA"/>
</dbReference>
<proteinExistence type="predicted"/>
<feature type="domain" description="FAD/NAD(P)-binding" evidence="6">
    <location>
        <begin position="18"/>
        <end position="261"/>
    </location>
</feature>
<gene>
    <name evidence="7" type="ORF">ENH14_02540</name>
</gene>
<dbReference type="Proteomes" id="UP000886381">
    <property type="component" value="Unassembled WGS sequence"/>
</dbReference>
<evidence type="ECO:0000259" key="6">
    <source>
        <dbReference type="Pfam" id="PF07992"/>
    </source>
</evidence>